<organism evidence="1 2">
    <name type="scientific">Corynebacterium jeddahense</name>
    <dbReference type="NCBI Taxonomy" id="1414719"/>
    <lineage>
        <taxon>Bacteria</taxon>
        <taxon>Bacillati</taxon>
        <taxon>Actinomycetota</taxon>
        <taxon>Actinomycetes</taxon>
        <taxon>Mycobacteriales</taxon>
        <taxon>Corynebacteriaceae</taxon>
        <taxon>Corynebacterium</taxon>
    </lineage>
</organism>
<proteinExistence type="predicted"/>
<evidence type="ECO:0000313" key="2">
    <source>
        <dbReference type="Proteomes" id="UP001218071"/>
    </source>
</evidence>
<dbReference type="Proteomes" id="UP001218071">
    <property type="component" value="Chromosome"/>
</dbReference>
<accession>A0ABY7UM01</accession>
<dbReference type="RefSeq" id="WP_042405514.1">
    <property type="nucleotide sequence ID" value="NZ_CBYN010000014.1"/>
</dbReference>
<keyword evidence="2" id="KW-1185">Reference proteome</keyword>
<sequence>MRLIHCACGAETTIPGAEEHLLSDAPSRSDLTFLTDAARELLPVDPTPSLDEIQRSPNVAHLGEPAFAPQEPAERLRVVVSGTDRSLGLVLTRLMRADAMWVEVGYVPVDTQSPAAVLWGAGPVELAVEGAVRPAPCIRTDFGEVVAGSAELMRGGGERPFVGEVVVDSAVLVPGDGDFGARLVPTVDAPGLAATPVTTPFVPSRRLLRRVPVARTDASRVLSGRALQSGGEDIAVRIDAHLRPRTVNRVTFYRHLRDIQSVRGA</sequence>
<reference evidence="1 2" key="1">
    <citation type="submission" date="2020-10" db="EMBL/GenBank/DDBJ databases">
        <title>Complete genome sequence of Corynebacterium jeddahense DSM 45997, type strain of Corynebacterium jeddahense.</title>
        <authorList>
            <person name="Busche T."/>
            <person name="Kalinowski J."/>
            <person name="Ruckert C."/>
        </authorList>
    </citation>
    <scope>NUCLEOTIDE SEQUENCE [LARGE SCALE GENOMIC DNA]</scope>
    <source>
        <strain evidence="1 2">DSM 45997</strain>
    </source>
</reference>
<name>A0ABY7UM01_9CORY</name>
<gene>
    <name evidence="1" type="ORF">CJEDD_10705</name>
</gene>
<protein>
    <submittedName>
        <fullName evidence="1">Uncharacterized protein</fullName>
    </submittedName>
</protein>
<evidence type="ECO:0000313" key="1">
    <source>
        <dbReference type="EMBL" id="WCZ39711.1"/>
    </source>
</evidence>
<dbReference type="EMBL" id="CP063194">
    <property type="protein sequence ID" value="WCZ39711.1"/>
    <property type="molecule type" value="Genomic_DNA"/>
</dbReference>